<comment type="caution">
    <text evidence="3">The sequence shown here is derived from an EMBL/GenBank/DDBJ whole genome shotgun (WGS) entry which is preliminary data.</text>
</comment>
<organism evidence="3 4">
    <name type="scientific">Periconia digitata</name>
    <dbReference type="NCBI Taxonomy" id="1303443"/>
    <lineage>
        <taxon>Eukaryota</taxon>
        <taxon>Fungi</taxon>
        <taxon>Dikarya</taxon>
        <taxon>Ascomycota</taxon>
        <taxon>Pezizomycotina</taxon>
        <taxon>Dothideomycetes</taxon>
        <taxon>Pleosporomycetidae</taxon>
        <taxon>Pleosporales</taxon>
        <taxon>Massarineae</taxon>
        <taxon>Periconiaceae</taxon>
        <taxon>Periconia</taxon>
    </lineage>
</organism>
<accession>A0A9W4XID7</accession>
<proteinExistence type="predicted"/>
<feature type="region of interest" description="Disordered" evidence="2">
    <location>
        <begin position="53"/>
        <end position="77"/>
    </location>
</feature>
<sequence length="327" mass="36266">MLCYSGLLDTTSTINWVIRGSVCPFPRNRVDASLREAVIPPYNFESEIFRSRDRTPNTLTPVNKKNHPPNSSPHATMPQFSLDDFDKHIASLQSQLRSLNSALEATDHNSPEWLATDLISLRNKSGRLQDDMQQFRERLESEGLGVRKESNKRLSIEGASDKIPPPRKSLESASAKSFHDLESHRRLSSAATTTAVNTAMNPLSSPPPQAQPSISDYTPQHMDVSEEVHRRLQESRLRRLMGSPSTSQKRKYNVFESTKMGVELEGGNAGDEEEEEGGETERSPFKRIKASGSFGGMVSASIDSVLKRKDGDGGAGGGKNKKRRFAR</sequence>
<keyword evidence="4" id="KW-1185">Reference proteome</keyword>
<dbReference type="Proteomes" id="UP001152607">
    <property type="component" value="Unassembled WGS sequence"/>
</dbReference>
<evidence type="ECO:0000313" key="4">
    <source>
        <dbReference type="Proteomes" id="UP001152607"/>
    </source>
</evidence>
<feature type="coiled-coil region" evidence="1">
    <location>
        <begin position="82"/>
        <end position="138"/>
    </location>
</feature>
<dbReference type="EMBL" id="CAOQHR010000003">
    <property type="protein sequence ID" value="CAI6332763.1"/>
    <property type="molecule type" value="Genomic_DNA"/>
</dbReference>
<dbReference type="OrthoDB" id="3796480at2759"/>
<dbReference type="AlphaFoldDB" id="A0A9W4XID7"/>
<evidence type="ECO:0000256" key="1">
    <source>
        <dbReference type="SAM" id="Coils"/>
    </source>
</evidence>
<feature type="compositionally biased region" description="Basic and acidic residues" evidence="2">
    <location>
        <begin position="139"/>
        <end position="155"/>
    </location>
</feature>
<name>A0A9W4XID7_9PLEO</name>
<feature type="region of interest" description="Disordered" evidence="2">
    <location>
        <begin position="139"/>
        <end position="189"/>
    </location>
</feature>
<evidence type="ECO:0000256" key="2">
    <source>
        <dbReference type="SAM" id="MobiDB-lite"/>
    </source>
</evidence>
<gene>
    <name evidence="3" type="ORF">PDIGIT_LOCUS5793</name>
</gene>
<feature type="region of interest" description="Disordered" evidence="2">
    <location>
        <begin position="240"/>
        <end position="327"/>
    </location>
</feature>
<keyword evidence="1" id="KW-0175">Coiled coil</keyword>
<protein>
    <submittedName>
        <fullName evidence="3">Uncharacterized protein</fullName>
    </submittedName>
</protein>
<evidence type="ECO:0000313" key="3">
    <source>
        <dbReference type="EMBL" id="CAI6332763.1"/>
    </source>
</evidence>
<feature type="compositionally biased region" description="Polar residues" evidence="2">
    <location>
        <begin position="56"/>
        <end position="74"/>
    </location>
</feature>
<reference evidence="3" key="1">
    <citation type="submission" date="2023-01" db="EMBL/GenBank/DDBJ databases">
        <authorList>
            <person name="Van Ghelder C."/>
            <person name="Rancurel C."/>
        </authorList>
    </citation>
    <scope>NUCLEOTIDE SEQUENCE</scope>
    <source>
        <strain evidence="3">CNCM I-4278</strain>
    </source>
</reference>